<dbReference type="Proteomes" id="UP000198517">
    <property type="component" value="Unassembled WGS sequence"/>
</dbReference>
<dbReference type="RefSeq" id="WP_092738063.1">
    <property type="nucleotide sequence ID" value="NZ_FNAS01000028.1"/>
</dbReference>
<dbReference type="OrthoDB" id="9958777at2"/>
<gene>
    <name evidence="1" type="ORF">SAMN05421544_1283</name>
</gene>
<dbReference type="STRING" id="1071918.SAMN05421544_1283"/>
<proteinExistence type="predicted"/>
<accession>A0A1G7FUJ2</accession>
<sequence length="62" mass="7233">MTIKEIKKHLGLQNKDIAEMFGYKTPYAFNKSSARGRIEKGLELFYQKILDIIKKEEQDGNN</sequence>
<evidence type="ECO:0000313" key="2">
    <source>
        <dbReference type="Proteomes" id="UP000198517"/>
    </source>
</evidence>
<evidence type="ECO:0000313" key="1">
    <source>
        <dbReference type="EMBL" id="SDE79531.1"/>
    </source>
</evidence>
<dbReference type="AlphaFoldDB" id="A0A1G7FUJ2"/>
<dbReference type="EMBL" id="FNAS01000028">
    <property type="protein sequence ID" value="SDE79531.1"/>
    <property type="molecule type" value="Genomic_DNA"/>
</dbReference>
<keyword evidence="2" id="KW-1185">Reference proteome</keyword>
<reference evidence="1 2" key="1">
    <citation type="submission" date="2016-10" db="EMBL/GenBank/DDBJ databases">
        <authorList>
            <person name="de Groot N.N."/>
        </authorList>
    </citation>
    <scope>NUCLEOTIDE SEQUENCE [LARGE SCALE GENOMIC DNA]</scope>
    <source>
        <strain evidence="1 2">DSM 24015</strain>
    </source>
</reference>
<name>A0A1G7FUJ2_9FLAO</name>
<protein>
    <submittedName>
        <fullName evidence="1">Uncharacterized protein</fullName>
    </submittedName>
</protein>
<organism evidence="1 2">
    <name type="scientific">Riemerella columbipharyngis</name>
    <dbReference type="NCBI Taxonomy" id="1071918"/>
    <lineage>
        <taxon>Bacteria</taxon>
        <taxon>Pseudomonadati</taxon>
        <taxon>Bacteroidota</taxon>
        <taxon>Flavobacteriia</taxon>
        <taxon>Flavobacteriales</taxon>
        <taxon>Weeksellaceae</taxon>
        <taxon>Riemerella</taxon>
    </lineage>
</organism>